<reference evidence="1 2" key="1">
    <citation type="submission" date="2016-10" db="EMBL/GenBank/DDBJ databases">
        <title>Description of Gloeomargarita lithophora gen. nov., sp. nov., a thylakoid-bearing basal-branching cyanobacterium with intracellular carbonates, and proposal for Gloeomargaritales ord. nov.</title>
        <authorList>
            <person name="Moreira D."/>
            <person name="Tavera R."/>
            <person name="Benzerara K."/>
            <person name="Skouri-Panet F."/>
            <person name="Couradeau E."/>
            <person name="Gerard E."/>
            <person name="Loussert C."/>
            <person name="Novelo E."/>
            <person name="Zivanovic Y."/>
            <person name="Lopez-Garcia P."/>
        </authorList>
    </citation>
    <scope>NUCLEOTIDE SEQUENCE [LARGE SCALE GENOMIC DNA]</scope>
    <source>
        <strain evidence="1 2">D10</strain>
    </source>
</reference>
<accession>A0A1J0ACJ4</accession>
<dbReference type="STRING" id="1188229.GlitD10_1332"/>
<dbReference type="KEGG" id="glt:GlitD10_1332"/>
<dbReference type="RefSeq" id="WP_084111541.1">
    <property type="nucleotide sequence ID" value="NZ_CP017675.1"/>
</dbReference>
<dbReference type="EMBL" id="CP017675">
    <property type="protein sequence ID" value="APB33653.1"/>
    <property type="molecule type" value="Genomic_DNA"/>
</dbReference>
<proteinExistence type="predicted"/>
<evidence type="ECO:0000313" key="1">
    <source>
        <dbReference type="EMBL" id="APB33653.1"/>
    </source>
</evidence>
<protein>
    <submittedName>
        <fullName evidence="1">Glycosyl transferase, family 9</fullName>
    </submittedName>
</protein>
<dbReference type="OrthoDB" id="9797795at2"/>
<dbReference type="InterPro" id="IPR051199">
    <property type="entry name" value="LPS_LOS_Heptosyltrfase"/>
</dbReference>
<dbReference type="PANTHER" id="PTHR30160">
    <property type="entry name" value="TETRAACYLDISACCHARIDE 4'-KINASE-RELATED"/>
    <property type="match status" value="1"/>
</dbReference>
<gene>
    <name evidence="1" type="ORF">GlitD10_1332</name>
</gene>
<sequence>MLRFLVLSPGTSGEQLWLFPTLYSLSQVPAQVDVVVAPAVMSLYKLCPWVTRVLRYEYDSRNSLTEWVNLLGAVRDGYYDGVVVTRPSGNLSFLLWLSGVRERVGFAGAGQRWLTQVVTPKPQQYPPEFYHDLVAGLGLRVPCGAMAVQIPAAAVAWAETQQQQLGLQSGYALVVWDDQYPHWAQVVAQLQQQQPDLPLVALGDRAAIATLTPADEGQQAALLAGATLVVVSEAQPTLLQLAVAVQAPVVALLSAATPQRVLPTSELCIPLCAPTLAEITPAQVVQALG</sequence>
<keyword evidence="1" id="KW-0808">Transferase</keyword>
<evidence type="ECO:0000313" key="2">
    <source>
        <dbReference type="Proteomes" id="UP000180235"/>
    </source>
</evidence>
<dbReference type="SUPFAM" id="SSF53756">
    <property type="entry name" value="UDP-Glycosyltransferase/glycogen phosphorylase"/>
    <property type="match status" value="1"/>
</dbReference>
<name>A0A1J0ACJ4_9CYAN</name>
<dbReference type="AlphaFoldDB" id="A0A1J0ACJ4"/>
<dbReference type="Proteomes" id="UP000180235">
    <property type="component" value="Chromosome"/>
</dbReference>
<dbReference type="GO" id="GO:0005829">
    <property type="term" value="C:cytosol"/>
    <property type="evidence" value="ECO:0007669"/>
    <property type="project" value="TreeGrafter"/>
</dbReference>
<keyword evidence="2" id="KW-1185">Reference proteome</keyword>
<dbReference type="GO" id="GO:0009244">
    <property type="term" value="P:lipopolysaccharide core region biosynthetic process"/>
    <property type="evidence" value="ECO:0007669"/>
    <property type="project" value="TreeGrafter"/>
</dbReference>
<organism evidence="1 2">
    <name type="scientific">Gloeomargarita lithophora Alchichica-D10</name>
    <dbReference type="NCBI Taxonomy" id="1188229"/>
    <lineage>
        <taxon>Bacteria</taxon>
        <taxon>Bacillati</taxon>
        <taxon>Cyanobacteriota</taxon>
        <taxon>Cyanophyceae</taxon>
        <taxon>Gloeomargaritales</taxon>
        <taxon>Gloeomargaritaceae</taxon>
        <taxon>Gloeomargarita</taxon>
    </lineage>
</organism>
<dbReference type="GO" id="GO:0008713">
    <property type="term" value="F:ADP-heptose-lipopolysaccharide heptosyltransferase activity"/>
    <property type="evidence" value="ECO:0007669"/>
    <property type="project" value="TreeGrafter"/>
</dbReference>
<dbReference type="PANTHER" id="PTHR30160:SF7">
    <property type="entry name" value="ADP-HEPTOSE--LPS HEPTOSYLTRANSFERASE 2"/>
    <property type="match status" value="1"/>
</dbReference>
<dbReference type="Gene3D" id="3.40.50.2000">
    <property type="entry name" value="Glycogen Phosphorylase B"/>
    <property type="match status" value="1"/>
</dbReference>